<feature type="signal peptide" evidence="3">
    <location>
        <begin position="1"/>
        <end position="26"/>
    </location>
</feature>
<evidence type="ECO:0000256" key="3">
    <source>
        <dbReference type="SAM" id="SignalP"/>
    </source>
</evidence>
<name>A0AAQ3KLJ4_9LILI</name>
<organism evidence="5 6">
    <name type="scientific">Canna indica</name>
    <name type="common">Indian-shot</name>
    <dbReference type="NCBI Taxonomy" id="4628"/>
    <lineage>
        <taxon>Eukaryota</taxon>
        <taxon>Viridiplantae</taxon>
        <taxon>Streptophyta</taxon>
        <taxon>Embryophyta</taxon>
        <taxon>Tracheophyta</taxon>
        <taxon>Spermatophyta</taxon>
        <taxon>Magnoliopsida</taxon>
        <taxon>Liliopsida</taxon>
        <taxon>Zingiberales</taxon>
        <taxon>Cannaceae</taxon>
        <taxon>Canna</taxon>
    </lineage>
</organism>
<feature type="domain" description="S-locus glycoprotein" evidence="4">
    <location>
        <begin position="251"/>
        <end position="320"/>
    </location>
</feature>
<evidence type="ECO:0000256" key="1">
    <source>
        <dbReference type="ARBA" id="ARBA00022729"/>
    </source>
</evidence>
<accession>A0AAQ3KLJ4</accession>
<keyword evidence="5" id="KW-0418">Kinase</keyword>
<dbReference type="FunFam" id="2.90.10.10:FF:000026">
    <property type="entry name" value="Serine/threonine-protein kinase"/>
    <property type="match status" value="1"/>
</dbReference>
<dbReference type="SUPFAM" id="SSF51110">
    <property type="entry name" value="alpha-D-mannose-specific plant lectins"/>
    <property type="match status" value="2"/>
</dbReference>
<dbReference type="PANTHER" id="PTHR47976:SF7">
    <property type="entry name" value="RECEPTOR-LIKE SERINE_THREONINE-PROTEIN KINASE"/>
    <property type="match status" value="1"/>
</dbReference>
<feature type="chain" id="PRO_5042936240" evidence="3">
    <location>
        <begin position="27"/>
        <end position="353"/>
    </location>
</feature>
<evidence type="ECO:0000259" key="4">
    <source>
        <dbReference type="Pfam" id="PF00954"/>
    </source>
</evidence>
<evidence type="ECO:0000313" key="5">
    <source>
        <dbReference type="EMBL" id="WOL11202.1"/>
    </source>
</evidence>
<dbReference type="Proteomes" id="UP001327560">
    <property type="component" value="Chromosome 6"/>
</dbReference>
<proteinExistence type="predicted"/>
<dbReference type="GO" id="GO:0048544">
    <property type="term" value="P:recognition of pollen"/>
    <property type="evidence" value="ECO:0007669"/>
    <property type="project" value="InterPro"/>
</dbReference>
<protein>
    <submittedName>
        <fullName evidence="5">G-type lectin S-receptor-like serine/threonine-protein kinase LECRK2</fullName>
    </submittedName>
</protein>
<reference evidence="5 6" key="1">
    <citation type="submission" date="2023-10" db="EMBL/GenBank/DDBJ databases">
        <title>Chromosome-scale genome assembly provides insights into flower coloration mechanisms of Canna indica.</title>
        <authorList>
            <person name="Li C."/>
        </authorList>
    </citation>
    <scope>NUCLEOTIDE SEQUENCE [LARGE SCALE GENOMIC DNA]</scope>
    <source>
        <tissue evidence="5">Flower</tissue>
    </source>
</reference>
<dbReference type="InterPro" id="IPR000858">
    <property type="entry name" value="S_locus_glycoprot_dom"/>
</dbReference>
<keyword evidence="1 3" id="KW-0732">Signal</keyword>
<keyword evidence="2" id="KW-1015">Disulfide bond</keyword>
<dbReference type="InterPro" id="IPR051343">
    <property type="entry name" value="G-type_lectin_kinases/EP1-like"/>
</dbReference>
<dbReference type="Gene3D" id="2.90.10.10">
    <property type="entry name" value="Bulb-type lectin domain"/>
    <property type="match status" value="1"/>
</dbReference>
<evidence type="ECO:0000313" key="6">
    <source>
        <dbReference type="Proteomes" id="UP001327560"/>
    </source>
</evidence>
<dbReference type="PANTHER" id="PTHR47976">
    <property type="entry name" value="G-TYPE LECTIN S-RECEPTOR-LIKE SERINE/THREONINE-PROTEIN KINASE SD2-5"/>
    <property type="match status" value="1"/>
</dbReference>
<keyword evidence="5" id="KW-0808">Transferase</keyword>
<keyword evidence="6" id="KW-1185">Reference proteome</keyword>
<dbReference type="Pfam" id="PF00954">
    <property type="entry name" value="S_locus_glycop"/>
    <property type="match status" value="1"/>
</dbReference>
<gene>
    <name evidence="5" type="ORF">Cni_G19964</name>
</gene>
<dbReference type="GO" id="GO:0016301">
    <property type="term" value="F:kinase activity"/>
    <property type="evidence" value="ECO:0007669"/>
    <property type="project" value="UniProtKB-KW"/>
</dbReference>
<sequence>MCSAIFHLLTCYLLHFAIAILQGVAAAQTNNSIPLESSISPSMSPAWFSPSGRFAFGFYPDGGSDRDFYVGVWLLSSPGNITVLWTQNRDNGPLHEDAVMKLTSSGLELQQNDAADSFIPFLLADVSSASIFDSGSFVICDAYHVLWDWESPGPLTDTILSGHDLGSESELVSSFSETNHSSGRFRLKMQLDSNLVMYPVNTSDKRDDAYWSSDTAGKNIARLNLNDHGRLSLYSNISQTPKFNLTSDNLRSGLFYRATLDFDGIFRLYSHDLVSNQTKVLASFPDESTDRCRIKGTCGINSYCYLRHELPVCNCLPGFVNIDVDVNSSGCKQTFSNNACPSADEMKELRSVA</sequence>
<dbReference type="EMBL" id="CP136895">
    <property type="protein sequence ID" value="WOL11202.1"/>
    <property type="molecule type" value="Genomic_DNA"/>
</dbReference>
<dbReference type="InterPro" id="IPR036426">
    <property type="entry name" value="Bulb-type_lectin_dom_sf"/>
</dbReference>
<evidence type="ECO:0000256" key="2">
    <source>
        <dbReference type="ARBA" id="ARBA00023157"/>
    </source>
</evidence>
<dbReference type="AlphaFoldDB" id="A0AAQ3KLJ4"/>